<protein>
    <submittedName>
        <fullName evidence="1">Uncharacterized protein</fullName>
    </submittedName>
</protein>
<proteinExistence type="predicted"/>
<evidence type="ECO:0000313" key="1">
    <source>
        <dbReference type="EMBL" id="CAB4142922.1"/>
    </source>
</evidence>
<accession>A0A6J5M9L6</accession>
<gene>
    <name evidence="1" type="ORF">UFOVP434_51</name>
</gene>
<dbReference type="SUPFAM" id="SSF53756">
    <property type="entry name" value="UDP-Glycosyltransferase/glycogen phosphorylase"/>
    <property type="match status" value="1"/>
</dbReference>
<dbReference type="Gene3D" id="3.40.50.2000">
    <property type="entry name" value="Glycogen Phosphorylase B"/>
    <property type="match status" value="1"/>
</dbReference>
<sequence length="364" mass="42492">MLPVILYSAKTLQYWNPETPFRTGIGGSETAHIEMHKELILANVDVHSFAPLADDEDSDWSLWSPSQDIDYELRKPKIVINYRSYELYDKEFHPGIKNWFVAQDVDYPWTEERLKKIDRYITLCNDHSKYTLAKYPSLRGKVFQSSNGVRADYIKNLWENPPIRDSQQIIYASSPDRGLLFLLENFWRIRERVPEAILKVAYGFENTNKIIELMGGKSAYHEGFRDRVLQLLSQPGVKWLGRLSQHKLYEEWFKSNIWAYPCNFAETSCITCMDAQACGASPITNNLWALADNVNPKFGKLLPALPQSDILMRSYFLEEIIEQLRKPMKTEKRKKMADAALEKFAWKNIARQFKSWIEEDSKNV</sequence>
<dbReference type="EMBL" id="LR796415">
    <property type="protein sequence ID" value="CAB4142922.1"/>
    <property type="molecule type" value="Genomic_DNA"/>
</dbReference>
<name>A0A6J5M9L6_9CAUD</name>
<reference evidence="1" key="1">
    <citation type="submission" date="2020-04" db="EMBL/GenBank/DDBJ databases">
        <authorList>
            <person name="Chiriac C."/>
            <person name="Salcher M."/>
            <person name="Ghai R."/>
            <person name="Kavagutti S V."/>
        </authorList>
    </citation>
    <scope>NUCLEOTIDE SEQUENCE</scope>
</reference>
<organism evidence="1">
    <name type="scientific">uncultured Caudovirales phage</name>
    <dbReference type="NCBI Taxonomy" id="2100421"/>
    <lineage>
        <taxon>Viruses</taxon>
        <taxon>Duplodnaviria</taxon>
        <taxon>Heunggongvirae</taxon>
        <taxon>Uroviricota</taxon>
        <taxon>Caudoviricetes</taxon>
        <taxon>Peduoviridae</taxon>
        <taxon>Maltschvirus</taxon>
        <taxon>Maltschvirus maltsch</taxon>
    </lineage>
</organism>